<proteinExistence type="predicted"/>
<name>A0A482SXU4_9EURY</name>
<dbReference type="AlphaFoldDB" id="A0A482SXU4"/>
<organism evidence="1 2">
    <name type="scientific">Halogeometricum borinquense</name>
    <dbReference type="NCBI Taxonomy" id="60847"/>
    <lineage>
        <taxon>Archaea</taxon>
        <taxon>Methanobacteriati</taxon>
        <taxon>Methanobacteriota</taxon>
        <taxon>Stenosarchaea group</taxon>
        <taxon>Halobacteria</taxon>
        <taxon>Halobacteriales</taxon>
        <taxon>Haloferacaceae</taxon>
        <taxon>Halogeometricum</taxon>
    </lineage>
</organism>
<dbReference type="EMBL" id="RZHH01000003">
    <property type="protein sequence ID" value="RYJ08368.1"/>
    <property type="molecule type" value="Genomic_DNA"/>
</dbReference>
<evidence type="ECO:0008006" key="3">
    <source>
        <dbReference type="Google" id="ProtNLM"/>
    </source>
</evidence>
<evidence type="ECO:0000313" key="2">
    <source>
        <dbReference type="Proteomes" id="UP000294028"/>
    </source>
</evidence>
<dbReference type="RefSeq" id="WP_129786259.1">
    <property type="nucleotide sequence ID" value="NZ_RZHH01000003.1"/>
</dbReference>
<reference evidence="1 2" key="1">
    <citation type="submission" date="2018-12" db="EMBL/GenBank/DDBJ databases">
        <title>Genome analysis provides insights into bioremediation potentialities of Halogeometricum borinquense strain N11.</title>
        <authorList>
            <person name="Najjari A."/>
            <person name="Youssef N."/>
            <person name="Fhoula I."/>
            <person name="Ben Dhia O."/>
            <person name="Mahjoubi M."/>
            <person name="Ouzari H.I."/>
            <person name="Cherif A."/>
        </authorList>
    </citation>
    <scope>NUCLEOTIDE SEQUENCE [LARGE SCALE GENOMIC DNA]</scope>
    <source>
        <strain evidence="1 2">N11</strain>
    </source>
</reference>
<comment type="caution">
    <text evidence="1">The sequence shown here is derived from an EMBL/GenBank/DDBJ whole genome shotgun (WGS) entry which is preliminary data.</text>
</comment>
<evidence type="ECO:0000313" key="1">
    <source>
        <dbReference type="EMBL" id="RYJ08368.1"/>
    </source>
</evidence>
<sequence>MDKLEWAVDSVDGKTFEKIAGEILRHEGYSVHESGIIGADGGWDARVEIDGRKGIGHASVRNDWRTKLREDAEKVEVLEEDGDVSFDTLVYLTNQHVGGQQEIELQDEIEDEYGWDLRVLHRRDVIGITGNERPDLAERHFGFNPKRQDDHIDRIIELRDDRLNIISNREKIATDLKDGPAAVVHLIPNGVFSGNYVDRSDDLPNLARFGRLNRNHATETVGKGKIEANSAPGQPVSTYTYLRRDGLFEGVDTWVFREDDNGGLLLNNARDATESFDCKVAITVQAGIRELKEMGVTGTVFCFVSLLDVKGTTISYEKRIVGTSSQQPLRADQYTTDMVEVPLDETAVVDSLRGPLTEIWQEIGWNGNLHYDEDGEWVGPVIRFSDIGVFPADADAD</sequence>
<protein>
    <recommendedName>
        <fullName evidence="3">Restriction endonuclease</fullName>
    </recommendedName>
</protein>
<gene>
    <name evidence="1" type="ORF">ELS19_17610</name>
</gene>
<dbReference type="Proteomes" id="UP000294028">
    <property type="component" value="Unassembled WGS sequence"/>
</dbReference>
<accession>A0A482SXU4</accession>